<organism evidence="1 4">
    <name type="scientific">Paracoccus pantotrophus</name>
    <name type="common">Thiosphaera pantotropha</name>
    <dbReference type="NCBI Taxonomy" id="82367"/>
    <lineage>
        <taxon>Bacteria</taxon>
        <taxon>Pseudomonadati</taxon>
        <taxon>Pseudomonadota</taxon>
        <taxon>Alphaproteobacteria</taxon>
        <taxon>Rhodobacterales</taxon>
        <taxon>Paracoccaceae</taxon>
        <taxon>Paracoccus</taxon>
    </lineage>
</organism>
<reference evidence="2 3" key="1">
    <citation type="submission" date="2018-10" db="EMBL/GenBank/DDBJ databases">
        <title>Genomic Encyclopedia of Archaeal and Bacterial Type Strains, Phase II (KMG-II): from individual species to whole genera.</title>
        <authorList>
            <person name="Goeker M."/>
        </authorList>
    </citation>
    <scope>NUCLEOTIDE SEQUENCE [LARGE SCALE GENOMIC DNA]</scope>
    <source>
        <strain evidence="3">ATCC 35512 / DSM 2944 / CIP 106514 / LMD 82.5 / NBRC 102493 / NCCB 82005 / GB17</strain>
        <strain evidence="2">DSM 2944</strain>
    </source>
</reference>
<evidence type="ECO:0000313" key="2">
    <source>
        <dbReference type="EMBL" id="RKS51947.1"/>
    </source>
</evidence>
<evidence type="ECO:0000313" key="1">
    <source>
        <dbReference type="EMBL" id="QFG37594.1"/>
    </source>
</evidence>
<keyword evidence="3" id="KW-1185">Reference proteome</keyword>
<dbReference type="Proteomes" id="UP000326453">
    <property type="component" value="Chromosome 1"/>
</dbReference>
<sequence>MATPSALEKWKAQLRDDGKAALRALLNGTASLARLSAAEPEDAVDTILASEPRDSDVVRGFDRGCAELLEEFRSTLLQQEGRSFRIELAKLVTLVTIIRRLLPEQTVADLHRRYVLWSGFFENFVVDRGLDLRREYFRILALSQDVAADHGLEPRRLMPLWLSVCAESGDAGRYDASYLRVALLGLRRLPLGDDFDANEDFALQGLARWAVTQRPSTAAFEREWRILEGDFPRDAGFWTDRVQAAITAAERELSERTKGAETTFPIAAWWREDVDIHPGDHSLRGAGANEPPAREAREAILRDIGGALTNVAPRIDTLMKGHRRYADTTGDVFYLVRTACNIGMRLLENGPQVEKAERGALAASLANLAFDYDPVNVFAWSLMRDALAAAGRIADAELVGWEAIRRFPENHQWRTQLATVLTVYSGKAEEAAALLRETIALFPEEPYARNQLATVLADDMRRTDEARHVLDGAIAEGVADDATRSLLQKLDQGRALRRVRPQAVAVEDASTLTLPTAMARRQLFLFESGLSSEDGLRVFLADTPQDSYATYVSERAGLSDIPFKTTFAIAFEDALEKAEPSALRALVARGRPMERAIVEEAVAVSEGRVVAFSEFLADAERDERLQNLERTLQQQGGSEDRRTLLLRDFAASTLSTSVVSLVAA</sequence>
<proteinExistence type="predicted"/>
<evidence type="ECO:0000313" key="4">
    <source>
        <dbReference type="Proteomes" id="UP000326453"/>
    </source>
</evidence>
<name>A0AAE6NW71_PARPN</name>
<dbReference type="EMBL" id="CP044426">
    <property type="protein sequence ID" value="QFG37594.1"/>
    <property type="molecule type" value="Genomic_DNA"/>
</dbReference>
<evidence type="ECO:0000313" key="3">
    <source>
        <dbReference type="Proteomes" id="UP000273626"/>
    </source>
</evidence>
<evidence type="ECO:0008006" key="5">
    <source>
        <dbReference type="Google" id="ProtNLM"/>
    </source>
</evidence>
<dbReference type="AlphaFoldDB" id="A0AAE6NW71"/>
<dbReference type="InterPro" id="IPR011990">
    <property type="entry name" value="TPR-like_helical_dom_sf"/>
</dbReference>
<dbReference type="EMBL" id="RBLI01000001">
    <property type="protein sequence ID" value="RKS51947.1"/>
    <property type="molecule type" value="Genomic_DNA"/>
</dbReference>
<gene>
    <name evidence="2" type="ORF">BDE18_1231</name>
    <name evidence="1" type="ORF">ESD82_15890</name>
</gene>
<dbReference type="GeneID" id="51372070"/>
<dbReference type="Proteomes" id="UP000273626">
    <property type="component" value="Unassembled WGS sequence"/>
</dbReference>
<accession>A0AAE6NW71</accession>
<reference evidence="1 4" key="2">
    <citation type="submission" date="2019-01" db="EMBL/GenBank/DDBJ databases">
        <title>Complete Genome Sequence and Annotation of the Paracoccus pantotrophus type strain DSM 2944.</title>
        <authorList>
            <person name="Bockwoldt J.A."/>
            <person name="Zimmermann M."/>
            <person name="Tiso T."/>
            <person name="Blank L.M."/>
        </authorList>
    </citation>
    <scope>NUCLEOTIDE SEQUENCE [LARGE SCALE GENOMIC DNA]</scope>
    <source>
        <strain evidence="1 4">DSM 2944</strain>
    </source>
</reference>
<dbReference type="RefSeq" id="WP_147427927.1">
    <property type="nucleotide sequence ID" value="NZ_CP044426.1"/>
</dbReference>
<dbReference type="Gene3D" id="1.25.40.10">
    <property type="entry name" value="Tetratricopeptide repeat domain"/>
    <property type="match status" value="1"/>
</dbReference>
<protein>
    <recommendedName>
        <fullName evidence="5">Tetratricopeptide repeat protein</fullName>
    </recommendedName>
</protein>
<dbReference type="SUPFAM" id="SSF48452">
    <property type="entry name" value="TPR-like"/>
    <property type="match status" value="1"/>
</dbReference>
<dbReference type="KEGG" id="ppan:ESD82_15890"/>